<keyword evidence="6 10" id="KW-1133">Transmembrane helix</keyword>
<evidence type="ECO:0000256" key="1">
    <source>
        <dbReference type="ARBA" id="ARBA00004651"/>
    </source>
</evidence>
<dbReference type="Pfam" id="PF00375">
    <property type="entry name" value="SDF"/>
    <property type="match status" value="1"/>
</dbReference>
<dbReference type="GO" id="GO:0015293">
    <property type="term" value="F:symporter activity"/>
    <property type="evidence" value="ECO:0007669"/>
    <property type="project" value="UniProtKB-KW"/>
</dbReference>
<feature type="transmembrane region" description="Helical" evidence="10">
    <location>
        <begin position="178"/>
        <end position="200"/>
    </location>
</feature>
<sequence>MDHLTRRILIGIAAGIAVGLALPAQTAYLKPVGDLFVRLLKMLIAPLILSAIVTGVVSLGDLARLGRMGGKALAYYLTTGAFAVLNGLLLVNLIRPGEGTNIVVQEVPEIVRKGAPNLVNDVLLPIVPTNVFQALADGNVLAIIFFGVLMGAALSVVGDRGKPLLSALDGLGVAMMRVTEWVMAVAPLGVFALMASLIGASGLSVLIPLLKYVVTVLLGVGLHGAVTLCLLLYLVGRRRPLSYARTVSPALTTAFATSSSAATLPVTYETLVKKAGISPRVASFFLPISSMINSDGTAVYEAVAAVFIAQVYGIHLTAAQQVLVFLTAMAASVGAPGIPSAGLVTMAMVLRAVGLPLEGIALLLPVDRILDQFRTACNVFGDCVGAAILERSEGDGVNRDEPNGQNKEMKAKAAE</sequence>
<evidence type="ECO:0000256" key="8">
    <source>
        <dbReference type="ARBA" id="ARBA00023180"/>
    </source>
</evidence>
<dbReference type="GO" id="GO:0006835">
    <property type="term" value="P:dicarboxylic acid transport"/>
    <property type="evidence" value="ECO:0007669"/>
    <property type="project" value="UniProtKB-ARBA"/>
</dbReference>
<dbReference type="InterPro" id="IPR036458">
    <property type="entry name" value="Na:dicarbo_symporter_sf"/>
</dbReference>
<accession>A0A1F6CYP0</accession>
<dbReference type="PANTHER" id="PTHR11958:SF63">
    <property type="entry name" value="AMINO ACID TRANSPORTER"/>
    <property type="match status" value="1"/>
</dbReference>
<gene>
    <name evidence="11" type="ORF">A3F84_22885</name>
</gene>
<protein>
    <recommendedName>
        <fullName evidence="13">Sodium:dicarboxylate symporter</fullName>
    </recommendedName>
</protein>
<feature type="transmembrane region" description="Helical" evidence="10">
    <location>
        <begin position="39"/>
        <end position="60"/>
    </location>
</feature>
<dbReference type="InterPro" id="IPR001991">
    <property type="entry name" value="Na-dicarboxylate_symporter"/>
</dbReference>
<reference evidence="11 12" key="1">
    <citation type="journal article" date="2016" name="Nat. Commun.">
        <title>Thousands of microbial genomes shed light on interconnected biogeochemical processes in an aquifer system.</title>
        <authorList>
            <person name="Anantharaman K."/>
            <person name="Brown C.T."/>
            <person name="Hug L.A."/>
            <person name="Sharon I."/>
            <person name="Castelle C.J."/>
            <person name="Probst A.J."/>
            <person name="Thomas B.C."/>
            <person name="Singh A."/>
            <person name="Wilkins M.J."/>
            <person name="Karaoz U."/>
            <person name="Brodie E.L."/>
            <person name="Williams K.H."/>
            <person name="Hubbard S.S."/>
            <person name="Banfield J.F."/>
        </authorList>
    </citation>
    <scope>NUCLEOTIDE SEQUENCE [LARGE SCALE GENOMIC DNA]</scope>
    <source>
        <strain evidence="12">RIFCSPLOWO2_12_FULL_64_10</strain>
    </source>
</reference>
<comment type="caution">
    <text evidence="11">The sequence shown here is derived from an EMBL/GenBank/DDBJ whole genome shotgun (WGS) entry which is preliminary data.</text>
</comment>
<dbReference type="PROSITE" id="PS00713">
    <property type="entry name" value="NA_DICARBOXYL_SYMP_1"/>
    <property type="match status" value="1"/>
</dbReference>
<feature type="transmembrane region" description="Helical" evidence="10">
    <location>
        <begin position="140"/>
        <end position="157"/>
    </location>
</feature>
<dbReference type="InterPro" id="IPR050746">
    <property type="entry name" value="DAACS"/>
</dbReference>
<evidence type="ECO:0000256" key="2">
    <source>
        <dbReference type="ARBA" id="ARBA00022448"/>
    </source>
</evidence>
<comment type="subcellular location">
    <subcellularLocation>
        <location evidence="1">Cell membrane</location>
        <topology evidence="1">Multi-pass membrane protein</topology>
    </subcellularLocation>
</comment>
<evidence type="ECO:0000313" key="11">
    <source>
        <dbReference type="EMBL" id="OGG54180.1"/>
    </source>
</evidence>
<dbReference type="PRINTS" id="PR00173">
    <property type="entry name" value="EDTRNSPORT"/>
</dbReference>
<keyword evidence="3" id="KW-1003">Cell membrane</keyword>
<organism evidence="11 12">
    <name type="scientific">Handelsmanbacteria sp. (strain RIFCSPLOWO2_12_FULL_64_10)</name>
    <dbReference type="NCBI Taxonomy" id="1817868"/>
    <lineage>
        <taxon>Bacteria</taxon>
        <taxon>Candidatus Handelsmaniibacteriota</taxon>
    </lineage>
</organism>
<dbReference type="InterPro" id="IPR018107">
    <property type="entry name" value="Na-dicarboxylate_symporter_CS"/>
</dbReference>
<keyword evidence="4 10" id="KW-0812">Transmembrane</keyword>
<dbReference type="FunFam" id="1.10.3860.10:FF:000001">
    <property type="entry name" value="C4-dicarboxylate transport protein"/>
    <property type="match status" value="1"/>
</dbReference>
<evidence type="ECO:0000256" key="4">
    <source>
        <dbReference type="ARBA" id="ARBA00022692"/>
    </source>
</evidence>
<dbReference type="Gene3D" id="1.10.3860.10">
    <property type="entry name" value="Sodium:dicarboxylate symporter"/>
    <property type="match status" value="1"/>
</dbReference>
<evidence type="ECO:0000256" key="9">
    <source>
        <dbReference type="SAM" id="MobiDB-lite"/>
    </source>
</evidence>
<evidence type="ECO:0008006" key="13">
    <source>
        <dbReference type="Google" id="ProtNLM"/>
    </source>
</evidence>
<dbReference type="GO" id="GO:0005886">
    <property type="term" value="C:plasma membrane"/>
    <property type="evidence" value="ECO:0007669"/>
    <property type="project" value="UniProtKB-SubCell"/>
</dbReference>
<dbReference type="GO" id="GO:1902475">
    <property type="term" value="P:L-alpha-amino acid transmembrane transport"/>
    <property type="evidence" value="ECO:0007669"/>
    <property type="project" value="UniProtKB-ARBA"/>
</dbReference>
<feature type="transmembrane region" description="Helical" evidence="10">
    <location>
        <begin position="212"/>
        <end position="235"/>
    </location>
</feature>
<proteinExistence type="predicted"/>
<keyword evidence="5" id="KW-0769">Symport</keyword>
<dbReference type="AlphaFoldDB" id="A0A1F6CYP0"/>
<evidence type="ECO:0000256" key="6">
    <source>
        <dbReference type="ARBA" id="ARBA00022989"/>
    </source>
</evidence>
<keyword evidence="2" id="KW-0813">Transport</keyword>
<feature type="transmembrane region" description="Helical" evidence="10">
    <location>
        <begin position="72"/>
        <end position="94"/>
    </location>
</feature>
<dbReference type="SUPFAM" id="SSF118215">
    <property type="entry name" value="Proton glutamate symport protein"/>
    <property type="match status" value="1"/>
</dbReference>
<dbReference type="Proteomes" id="UP000178606">
    <property type="component" value="Unassembled WGS sequence"/>
</dbReference>
<dbReference type="EMBL" id="MFKF01000110">
    <property type="protein sequence ID" value="OGG54180.1"/>
    <property type="molecule type" value="Genomic_DNA"/>
</dbReference>
<dbReference type="PANTHER" id="PTHR11958">
    <property type="entry name" value="SODIUM/DICARBOXYLATE SYMPORTER-RELATED"/>
    <property type="match status" value="1"/>
</dbReference>
<evidence type="ECO:0000313" key="12">
    <source>
        <dbReference type="Proteomes" id="UP000178606"/>
    </source>
</evidence>
<feature type="region of interest" description="Disordered" evidence="9">
    <location>
        <begin position="394"/>
        <end position="415"/>
    </location>
</feature>
<evidence type="ECO:0000256" key="10">
    <source>
        <dbReference type="SAM" id="Phobius"/>
    </source>
</evidence>
<keyword evidence="7 10" id="KW-0472">Membrane</keyword>
<evidence type="ECO:0000256" key="3">
    <source>
        <dbReference type="ARBA" id="ARBA00022475"/>
    </source>
</evidence>
<evidence type="ECO:0000256" key="5">
    <source>
        <dbReference type="ARBA" id="ARBA00022847"/>
    </source>
</evidence>
<evidence type="ECO:0000256" key="7">
    <source>
        <dbReference type="ARBA" id="ARBA00023136"/>
    </source>
</evidence>
<keyword evidence="8" id="KW-0325">Glycoprotein</keyword>
<name>A0A1F6CYP0_HANXR</name>